<comment type="caution">
    <text evidence="2">The sequence shown here is derived from an EMBL/GenBank/DDBJ whole genome shotgun (WGS) entry which is preliminary data.</text>
</comment>
<feature type="signal peptide" evidence="1">
    <location>
        <begin position="1"/>
        <end position="30"/>
    </location>
</feature>
<protein>
    <submittedName>
        <fullName evidence="2">DUF3047 domain-containing protein</fullName>
    </submittedName>
</protein>
<reference evidence="3" key="1">
    <citation type="journal article" date="2019" name="Int. J. Syst. Evol. Microbiol.">
        <title>The Global Catalogue of Microorganisms (GCM) 10K type strain sequencing project: providing services to taxonomists for standard genome sequencing and annotation.</title>
        <authorList>
            <consortium name="The Broad Institute Genomics Platform"/>
            <consortium name="The Broad Institute Genome Sequencing Center for Infectious Disease"/>
            <person name="Wu L."/>
            <person name="Ma J."/>
        </authorList>
    </citation>
    <scope>NUCLEOTIDE SEQUENCE [LARGE SCALE GENOMIC DNA]</scope>
    <source>
        <strain evidence="3">JCM 17666</strain>
    </source>
</reference>
<gene>
    <name evidence="2" type="ORF">GCM10023144_44850</name>
</gene>
<organism evidence="2 3">
    <name type="scientific">Pigmentiphaga soli</name>
    <dbReference type="NCBI Taxonomy" id="1007095"/>
    <lineage>
        <taxon>Bacteria</taxon>
        <taxon>Pseudomonadati</taxon>
        <taxon>Pseudomonadota</taxon>
        <taxon>Betaproteobacteria</taxon>
        <taxon>Burkholderiales</taxon>
        <taxon>Alcaligenaceae</taxon>
        <taxon>Pigmentiphaga</taxon>
    </lineage>
</organism>
<accession>A0ABP8HQB7</accession>
<sequence>MSSQSGATAPGPAILAATLAPLALSATASAPGEPPAGWQPWVIRPDKKKTRYAVAVQAVDGQERRVLHAAADSAASGLWVPVDVPAAAATRISWSWRAGALIEGADGSRPEAEDAPVRLVLAFDGDWRRLPLRDQMQAETARFLTGRDMPYATLIYTWDACQPVEAMIPNAYSARIKKKVVESGPSNVGRWRRYERDFAQDFIEAFGEPPGRLIGIGVLTDTDNTRTSVQGWYGDIQLLTAGRRPFGTFAERAALD</sequence>
<evidence type="ECO:0000313" key="3">
    <source>
        <dbReference type="Proteomes" id="UP001501671"/>
    </source>
</evidence>
<proteinExistence type="predicted"/>
<feature type="chain" id="PRO_5046932144" evidence="1">
    <location>
        <begin position="31"/>
        <end position="256"/>
    </location>
</feature>
<dbReference type="Proteomes" id="UP001501671">
    <property type="component" value="Unassembled WGS sequence"/>
</dbReference>
<evidence type="ECO:0000313" key="2">
    <source>
        <dbReference type="EMBL" id="GAA4342641.1"/>
    </source>
</evidence>
<dbReference type="RefSeq" id="WP_345252173.1">
    <property type="nucleotide sequence ID" value="NZ_BAABFO010000034.1"/>
</dbReference>
<keyword evidence="1" id="KW-0732">Signal</keyword>
<dbReference type="InterPro" id="IPR021409">
    <property type="entry name" value="DUF3047"/>
</dbReference>
<evidence type="ECO:0000256" key="1">
    <source>
        <dbReference type="SAM" id="SignalP"/>
    </source>
</evidence>
<dbReference type="Pfam" id="PF11249">
    <property type="entry name" value="DUF3047"/>
    <property type="match status" value="1"/>
</dbReference>
<name>A0ABP8HQB7_9BURK</name>
<dbReference type="EMBL" id="BAABFO010000034">
    <property type="protein sequence ID" value="GAA4342641.1"/>
    <property type="molecule type" value="Genomic_DNA"/>
</dbReference>
<keyword evidence="3" id="KW-1185">Reference proteome</keyword>